<feature type="binding site" evidence="8">
    <location>
        <position position="59"/>
    </location>
    <ligand>
        <name>beta-alanine</name>
        <dbReference type="ChEBI" id="CHEBI:57966"/>
    </ligand>
</feature>
<keyword evidence="6 8" id="KW-0067">ATP-binding</keyword>
<dbReference type="CDD" id="cd00560">
    <property type="entry name" value="PanC"/>
    <property type="match status" value="1"/>
</dbReference>
<comment type="miscellaneous">
    <text evidence="8">The reaction proceeds by a bi uni uni bi ping pong mechanism.</text>
</comment>
<dbReference type="EMBL" id="CP020946">
    <property type="protein sequence ID" value="ASD62367.1"/>
    <property type="molecule type" value="Genomic_DNA"/>
</dbReference>
<evidence type="ECO:0000256" key="2">
    <source>
        <dbReference type="ARBA" id="ARBA00009256"/>
    </source>
</evidence>
<evidence type="ECO:0000256" key="6">
    <source>
        <dbReference type="ARBA" id="ARBA00022840"/>
    </source>
</evidence>
<evidence type="ECO:0000256" key="1">
    <source>
        <dbReference type="ARBA" id="ARBA00004990"/>
    </source>
</evidence>
<name>A0A1Z3N4Q3_BDEBC</name>
<evidence type="ECO:0000256" key="8">
    <source>
        <dbReference type="HAMAP-Rule" id="MF_00158"/>
    </source>
</evidence>
<evidence type="ECO:0000313" key="9">
    <source>
        <dbReference type="EMBL" id="ASD62367.1"/>
    </source>
</evidence>
<evidence type="ECO:0000256" key="3">
    <source>
        <dbReference type="ARBA" id="ARBA00022598"/>
    </source>
</evidence>
<dbReference type="EC" id="6.3.2.1" evidence="8"/>
<dbReference type="InterPro" id="IPR004821">
    <property type="entry name" value="Cyt_trans-like"/>
</dbReference>
<dbReference type="InterPro" id="IPR014729">
    <property type="entry name" value="Rossmann-like_a/b/a_fold"/>
</dbReference>
<dbReference type="NCBIfam" id="TIGR00018">
    <property type="entry name" value="panC"/>
    <property type="match status" value="1"/>
</dbReference>
<feature type="binding site" evidence="8">
    <location>
        <begin position="182"/>
        <end position="185"/>
    </location>
    <ligand>
        <name>ATP</name>
        <dbReference type="ChEBI" id="CHEBI:30616"/>
    </ligand>
</feature>
<dbReference type="GO" id="GO:0004592">
    <property type="term" value="F:pantoate-beta-alanine ligase activity"/>
    <property type="evidence" value="ECO:0007669"/>
    <property type="project" value="UniProtKB-UniRule"/>
</dbReference>
<dbReference type="HAMAP" id="MF_00158">
    <property type="entry name" value="PanC"/>
    <property type="match status" value="1"/>
</dbReference>
<comment type="similarity">
    <text evidence="2 8">Belongs to the pantothenate synthetase family.</text>
</comment>
<dbReference type="GO" id="GO:0005829">
    <property type="term" value="C:cytosol"/>
    <property type="evidence" value="ECO:0007669"/>
    <property type="project" value="TreeGrafter"/>
</dbReference>
<dbReference type="GO" id="GO:0015940">
    <property type="term" value="P:pantothenate biosynthetic process"/>
    <property type="evidence" value="ECO:0007669"/>
    <property type="project" value="UniProtKB-UniRule"/>
</dbReference>
<comment type="function">
    <text evidence="8">Catalyzes the condensation of pantoate with beta-alanine in an ATP-dependent reaction via a pantoyl-adenylate intermediate.</text>
</comment>
<keyword evidence="3 8" id="KW-0436">Ligase</keyword>
<dbReference type="RefSeq" id="WP_088564015.1">
    <property type="nucleotide sequence ID" value="NZ_CP020946.1"/>
</dbReference>
<dbReference type="SUPFAM" id="SSF52374">
    <property type="entry name" value="Nucleotidylyl transferase"/>
    <property type="match status" value="1"/>
</dbReference>
<feature type="binding site" evidence="8">
    <location>
        <begin position="145"/>
        <end position="148"/>
    </location>
    <ligand>
        <name>ATP</name>
        <dbReference type="ChEBI" id="CHEBI:30616"/>
    </ligand>
</feature>
<sequence length="251" mass="28465">MTQVLRSPSEFQAWRRKQSGTVGFVPTMGALHTGHEELIKQARKNNDLVVLSIFVNPTQFNDPKDLEKYPQTWDQDLAMAEKNNVDAIFFPRYPEMYPDNYRYKVSENEYSTLLDGAHRPGHFDGVLSVVMKLFNVVRPTKAYFGEKDFQQLTLIQGMVESFFMDLEIVPVPTVREEDGLAKSSRNLRLTPEERKKAPAIFKAITKSKTAAEAAASLSAQGFIVDYVTDVGNRRFVAAKLGEVRLIDNVQI</sequence>
<accession>A0A1Z3N4Q3</accession>
<dbReference type="PANTHER" id="PTHR21299:SF1">
    <property type="entry name" value="PANTOATE--BETA-ALANINE LIGASE"/>
    <property type="match status" value="1"/>
</dbReference>
<dbReference type="InterPro" id="IPR003721">
    <property type="entry name" value="Pantoate_ligase"/>
</dbReference>
<dbReference type="Proteomes" id="UP000197003">
    <property type="component" value="Chromosome"/>
</dbReference>
<protein>
    <recommendedName>
        <fullName evidence="8">Pantothenate synthetase</fullName>
        <shortName evidence="8">PS</shortName>
        <ecNumber evidence="8">6.3.2.1</ecNumber>
    </recommendedName>
    <alternativeName>
        <fullName evidence="8">Pantoate--beta-alanine ligase</fullName>
    </alternativeName>
    <alternativeName>
        <fullName evidence="8">Pantoate-activating enzyme</fullName>
    </alternativeName>
</protein>
<dbReference type="OrthoDB" id="5290636at2"/>
<dbReference type="Gene3D" id="3.30.1300.10">
    <property type="entry name" value="Pantoate-beta-alanine ligase, C-terminal domain"/>
    <property type="match status" value="1"/>
</dbReference>
<dbReference type="UniPathway" id="UPA00028">
    <property type="reaction ID" value="UER00005"/>
</dbReference>
<comment type="pathway">
    <text evidence="1 8">Cofactor biosynthesis; (R)-pantothenate biosynthesis; (R)-pantothenate from (R)-pantoate and beta-alanine: step 1/1.</text>
</comment>
<gene>
    <name evidence="8" type="primary">panC</name>
    <name evidence="9" type="ORF">B9G79_01705</name>
</gene>
<evidence type="ECO:0000256" key="5">
    <source>
        <dbReference type="ARBA" id="ARBA00022741"/>
    </source>
</evidence>
<comment type="subunit">
    <text evidence="8">Homodimer.</text>
</comment>
<dbReference type="GO" id="GO:0005524">
    <property type="term" value="F:ATP binding"/>
    <property type="evidence" value="ECO:0007669"/>
    <property type="project" value="UniProtKB-KW"/>
</dbReference>
<dbReference type="Gene3D" id="3.40.50.620">
    <property type="entry name" value="HUPs"/>
    <property type="match status" value="1"/>
</dbReference>
<feature type="binding site" evidence="8">
    <location>
        <position position="59"/>
    </location>
    <ligand>
        <name>(R)-pantoate</name>
        <dbReference type="ChEBI" id="CHEBI:15980"/>
    </ligand>
</feature>
<organism evidence="9 10">
    <name type="scientific">Bdellovibrio bacteriovorus</name>
    <dbReference type="NCBI Taxonomy" id="959"/>
    <lineage>
        <taxon>Bacteria</taxon>
        <taxon>Pseudomonadati</taxon>
        <taxon>Bdellovibrionota</taxon>
        <taxon>Bdellovibrionia</taxon>
        <taxon>Bdellovibrionales</taxon>
        <taxon>Pseudobdellovibrionaceae</taxon>
        <taxon>Bdellovibrio</taxon>
    </lineage>
</organism>
<keyword evidence="5 8" id="KW-0547">Nucleotide-binding</keyword>
<feature type="binding site" evidence="8">
    <location>
        <position position="151"/>
    </location>
    <ligand>
        <name>(R)-pantoate</name>
        <dbReference type="ChEBI" id="CHEBI:15980"/>
    </ligand>
</feature>
<dbReference type="InterPro" id="IPR042176">
    <property type="entry name" value="Pantoate_ligase_C"/>
</dbReference>
<dbReference type="NCBIfam" id="TIGR00125">
    <property type="entry name" value="cyt_tran_rel"/>
    <property type="match status" value="1"/>
</dbReference>
<feature type="active site" description="Proton donor" evidence="8">
    <location>
        <position position="35"/>
    </location>
</feature>
<dbReference type="Pfam" id="PF02569">
    <property type="entry name" value="Pantoate_ligase"/>
    <property type="match status" value="1"/>
</dbReference>
<dbReference type="PANTHER" id="PTHR21299">
    <property type="entry name" value="CYTIDYLATE KINASE/PANTOATE-BETA-ALANINE LIGASE"/>
    <property type="match status" value="1"/>
</dbReference>
<reference evidence="9 10" key="1">
    <citation type="submission" date="2017-04" db="EMBL/GenBank/DDBJ databases">
        <title>Whole genome sequence of Bdellovibrio bacteriovorus strain SSB218315.</title>
        <authorList>
            <person name="Oyedara O."/>
            <person name="Rodriguez-Perez M.A."/>
        </authorList>
    </citation>
    <scope>NUCLEOTIDE SEQUENCE [LARGE SCALE GENOMIC DNA]</scope>
    <source>
        <strain evidence="9 10">SSB218315</strain>
    </source>
</reference>
<evidence type="ECO:0000256" key="4">
    <source>
        <dbReference type="ARBA" id="ARBA00022655"/>
    </source>
</evidence>
<comment type="subcellular location">
    <subcellularLocation>
        <location evidence="8">Cytoplasm</location>
    </subcellularLocation>
</comment>
<keyword evidence="4 8" id="KW-0566">Pantothenate biosynthesis</keyword>
<keyword evidence="8" id="KW-0963">Cytoplasm</keyword>
<dbReference type="AlphaFoldDB" id="A0A1Z3N4Q3"/>
<feature type="binding site" evidence="8">
    <location>
        <position position="174"/>
    </location>
    <ligand>
        <name>ATP</name>
        <dbReference type="ChEBI" id="CHEBI:30616"/>
    </ligand>
</feature>
<proteinExistence type="inferred from homology"/>
<evidence type="ECO:0000313" key="10">
    <source>
        <dbReference type="Proteomes" id="UP000197003"/>
    </source>
</evidence>
<evidence type="ECO:0000256" key="7">
    <source>
        <dbReference type="ARBA" id="ARBA00048258"/>
    </source>
</evidence>
<feature type="binding site" evidence="8">
    <location>
        <begin position="28"/>
        <end position="35"/>
    </location>
    <ligand>
        <name>ATP</name>
        <dbReference type="ChEBI" id="CHEBI:30616"/>
    </ligand>
</feature>
<comment type="catalytic activity">
    <reaction evidence="7 8">
        <text>(R)-pantoate + beta-alanine + ATP = (R)-pantothenate + AMP + diphosphate + H(+)</text>
        <dbReference type="Rhea" id="RHEA:10912"/>
        <dbReference type="ChEBI" id="CHEBI:15378"/>
        <dbReference type="ChEBI" id="CHEBI:15980"/>
        <dbReference type="ChEBI" id="CHEBI:29032"/>
        <dbReference type="ChEBI" id="CHEBI:30616"/>
        <dbReference type="ChEBI" id="CHEBI:33019"/>
        <dbReference type="ChEBI" id="CHEBI:57966"/>
        <dbReference type="ChEBI" id="CHEBI:456215"/>
        <dbReference type="EC" id="6.3.2.1"/>
    </reaction>
</comment>